<accession>A0A5N6ZBN3</accession>
<dbReference type="OrthoDB" id="4483229at2759"/>
<feature type="domain" description="DUF6924" evidence="1">
    <location>
        <begin position="67"/>
        <end position="160"/>
    </location>
</feature>
<dbReference type="Proteomes" id="UP000327118">
    <property type="component" value="Unassembled WGS sequence"/>
</dbReference>
<reference evidence="3" key="1">
    <citation type="submission" date="2019-04" db="EMBL/GenBank/DDBJ databases">
        <title>Friends and foes A comparative genomics studyof 23 Aspergillus species from section Flavi.</title>
        <authorList>
            <consortium name="DOE Joint Genome Institute"/>
            <person name="Kjaerbolling I."/>
            <person name="Vesth T."/>
            <person name="Frisvad J.C."/>
            <person name="Nybo J.L."/>
            <person name="Theobald S."/>
            <person name="Kildgaard S."/>
            <person name="Isbrandt T."/>
            <person name="Kuo A."/>
            <person name="Sato A."/>
            <person name="Lyhne E.K."/>
            <person name="Kogle M.E."/>
            <person name="Wiebenga A."/>
            <person name="Kun R.S."/>
            <person name="Lubbers R.J."/>
            <person name="Makela M.R."/>
            <person name="Barry K."/>
            <person name="Chovatia M."/>
            <person name="Clum A."/>
            <person name="Daum C."/>
            <person name="Haridas S."/>
            <person name="He G."/>
            <person name="LaButti K."/>
            <person name="Lipzen A."/>
            <person name="Mondo S."/>
            <person name="Riley R."/>
            <person name="Salamov A."/>
            <person name="Simmons B.A."/>
            <person name="Magnuson J.K."/>
            <person name="Henrissat B."/>
            <person name="Mortensen U.H."/>
            <person name="Larsen T.O."/>
            <person name="Devries R.P."/>
            <person name="Grigoriev I.V."/>
            <person name="Machida M."/>
            <person name="Baker S.E."/>
            <person name="Andersen M.R."/>
        </authorList>
    </citation>
    <scope>NUCLEOTIDE SEQUENCE [LARGE SCALE GENOMIC DNA]</scope>
    <source>
        <strain evidence="3">CBS 553.77</strain>
    </source>
</reference>
<keyword evidence="3" id="KW-1185">Reference proteome</keyword>
<dbReference type="AlphaFoldDB" id="A0A5N6ZBN3"/>
<evidence type="ECO:0000259" key="1">
    <source>
        <dbReference type="Pfam" id="PF21962"/>
    </source>
</evidence>
<dbReference type="Pfam" id="PF21962">
    <property type="entry name" value="DUF6924"/>
    <property type="match status" value="1"/>
</dbReference>
<organism evidence="2 3">
    <name type="scientific">Aspergillus coremiiformis</name>
    <dbReference type="NCBI Taxonomy" id="138285"/>
    <lineage>
        <taxon>Eukaryota</taxon>
        <taxon>Fungi</taxon>
        <taxon>Dikarya</taxon>
        <taxon>Ascomycota</taxon>
        <taxon>Pezizomycotina</taxon>
        <taxon>Eurotiomycetes</taxon>
        <taxon>Eurotiomycetidae</taxon>
        <taxon>Eurotiales</taxon>
        <taxon>Aspergillaceae</taxon>
        <taxon>Aspergillus</taxon>
        <taxon>Aspergillus subgen. Circumdati</taxon>
    </lineage>
</organism>
<dbReference type="InterPro" id="IPR053832">
    <property type="entry name" value="DUF6924"/>
</dbReference>
<proteinExistence type="predicted"/>
<gene>
    <name evidence="2" type="ORF">BDV28DRAFT_148039</name>
</gene>
<evidence type="ECO:0000313" key="2">
    <source>
        <dbReference type="EMBL" id="KAE8353460.1"/>
    </source>
</evidence>
<protein>
    <recommendedName>
        <fullName evidence="1">DUF6924 domain-containing protein</fullName>
    </recommendedName>
</protein>
<sequence length="180" mass="19251">MDDPLVSIICTADVTSSTLSNILDTAYRRDLEGPPSLILLSANDSSGLSQLTEESASQPPIVEPFASSFTGMAITDVALFLHGSAQDTVISTHFFFIADAQTATDQSLLLVQINWDDPTVIQTVRVAAEHANREAVSLTMGITGVNELRSLVDEDGIYRGGPPQLSPFDGPARKLVRSAF</sequence>
<evidence type="ECO:0000313" key="3">
    <source>
        <dbReference type="Proteomes" id="UP000327118"/>
    </source>
</evidence>
<name>A0A5N6ZBN3_9EURO</name>
<dbReference type="EMBL" id="ML739097">
    <property type="protein sequence ID" value="KAE8353460.1"/>
    <property type="molecule type" value="Genomic_DNA"/>
</dbReference>